<proteinExistence type="inferred from homology"/>
<comment type="caution">
    <text evidence="7">The sequence shown here is derived from an EMBL/GenBank/DDBJ whole genome shotgun (WGS) entry which is preliminary data.</text>
</comment>
<organism evidence="7 8">
    <name type="scientific">Streptomyces spororaveus</name>
    <dbReference type="NCBI Taxonomy" id="284039"/>
    <lineage>
        <taxon>Bacteria</taxon>
        <taxon>Bacillati</taxon>
        <taxon>Actinomycetota</taxon>
        <taxon>Actinomycetes</taxon>
        <taxon>Kitasatosporales</taxon>
        <taxon>Streptomycetaceae</taxon>
        <taxon>Streptomyces</taxon>
    </lineage>
</organism>
<dbReference type="Gene3D" id="3.40.50.300">
    <property type="entry name" value="P-loop containing nucleotide triphosphate hydrolases"/>
    <property type="match status" value="1"/>
</dbReference>
<protein>
    <submittedName>
        <fullName evidence="7">Multidrug ABC transporter ATP-binding protein</fullName>
    </submittedName>
</protein>
<evidence type="ECO:0000256" key="5">
    <source>
        <dbReference type="SAM" id="MobiDB-lite"/>
    </source>
</evidence>
<evidence type="ECO:0000256" key="2">
    <source>
        <dbReference type="ARBA" id="ARBA00022448"/>
    </source>
</evidence>
<dbReference type="InterPro" id="IPR027417">
    <property type="entry name" value="P-loop_NTPase"/>
</dbReference>
<comment type="similarity">
    <text evidence="1">Belongs to the ABC transporter superfamily.</text>
</comment>
<evidence type="ECO:0000256" key="4">
    <source>
        <dbReference type="ARBA" id="ARBA00022840"/>
    </source>
</evidence>
<feature type="region of interest" description="Disordered" evidence="5">
    <location>
        <begin position="1"/>
        <end position="36"/>
    </location>
</feature>
<dbReference type="InterPro" id="IPR003439">
    <property type="entry name" value="ABC_transporter-like_ATP-bd"/>
</dbReference>
<dbReference type="Proteomes" id="UP000608522">
    <property type="component" value="Unassembled WGS sequence"/>
</dbReference>
<gene>
    <name evidence="7" type="ORF">Sspor_70640</name>
</gene>
<keyword evidence="8" id="KW-1185">Reference proteome</keyword>
<evidence type="ECO:0000256" key="1">
    <source>
        <dbReference type="ARBA" id="ARBA00005417"/>
    </source>
</evidence>
<keyword evidence="2" id="KW-0813">Transport</keyword>
<evidence type="ECO:0000313" key="8">
    <source>
        <dbReference type="Proteomes" id="UP000608522"/>
    </source>
</evidence>
<keyword evidence="3" id="KW-0547">Nucleotide-binding</keyword>
<dbReference type="PROSITE" id="PS50893">
    <property type="entry name" value="ABC_TRANSPORTER_2"/>
    <property type="match status" value="1"/>
</dbReference>
<dbReference type="SMART" id="SM00382">
    <property type="entry name" value="AAA"/>
    <property type="match status" value="1"/>
</dbReference>
<dbReference type="PANTHER" id="PTHR43335">
    <property type="entry name" value="ABC TRANSPORTER, ATP-BINDING PROTEIN"/>
    <property type="match status" value="1"/>
</dbReference>
<dbReference type="Pfam" id="PF00005">
    <property type="entry name" value="ABC_tran"/>
    <property type="match status" value="1"/>
</dbReference>
<dbReference type="PROSITE" id="PS00211">
    <property type="entry name" value="ABC_TRANSPORTER_1"/>
    <property type="match status" value="1"/>
</dbReference>
<dbReference type="InterPro" id="IPR003593">
    <property type="entry name" value="AAA+_ATPase"/>
</dbReference>
<evidence type="ECO:0000313" key="7">
    <source>
        <dbReference type="EMBL" id="GHI81503.1"/>
    </source>
</evidence>
<evidence type="ECO:0000256" key="3">
    <source>
        <dbReference type="ARBA" id="ARBA00022741"/>
    </source>
</evidence>
<reference evidence="8" key="1">
    <citation type="submission" date="2023-07" db="EMBL/GenBank/DDBJ databases">
        <title>Whole genome shotgun sequence of Streptomyces spororaveus NBRC 15456.</title>
        <authorList>
            <person name="Komaki H."/>
            <person name="Tamura T."/>
        </authorList>
    </citation>
    <scope>NUCLEOTIDE SEQUENCE [LARGE SCALE GENOMIC DNA]</scope>
    <source>
        <strain evidence="8">NBRC 15456</strain>
    </source>
</reference>
<dbReference type="EMBL" id="BNED01000005">
    <property type="protein sequence ID" value="GHI81503.1"/>
    <property type="molecule type" value="Genomic_DNA"/>
</dbReference>
<dbReference type="SUPFAM" id="SSF52540">
    <property type="entry name" value="P-loop containing nucleoside triphosphate hydrolases"/>
    <property type="match status" value="1"/>
</dbReference>
<sequence>MNIFRRRRPPGSAPRDGESSDGESSDGRAKGRTPTPAAVLRATGIRVTYGAEAVLDDVHLDLRAGRCLALAGANGSGKSTLLRVCVGRQQADAGEVFFADRPPREADAAFRREVALLLDGAECFPDLTVGEHIRMVATAHGMGKDAGPATERVLAELGLDHRAGAFPDALSAGQRQMLLLAAVLVRPARLIVVDEPEQRLDTGARRRLAAALRAAKVLGTAVLLASHDRATVEEAADRVLLLDRGRVAALGTPSEVTGAAAASPWR</sequence>
<accession>A0ABQ3TMA4</accession>
<name>A0ABQ3TMA4_9ACTN</name>
<evidence type="ECO:0000259" key="6">
    <source>
        <dbReference type="PROSITE" id="PS50893"/>
    </source>
</evidence>
<dbReference type="InterPro" id="IPR017871">
    <property type="entry name" value="ABC_transporter-like_CS"/>
</dbReference>
<feature type="domain" description="ABC transporter" evidence="6">
    <location>
        <begin position="40"/>
        <end position="266"/>
    </location>
</feature>
<dbReference type="GO" id="GO:0005524">
    <property type="term" value="F:ATP binding"/>
    <property type="evidence" value="ECO:0007669"/>
    <property type="project" value="UniProtKB-KW"/>
</dbReference>
<keyword evidence="4 7" id="KW-0067">ATP-binding</keyword>
<dbReference type="RefSeq" id="WP_202202625.1">
    <property type="nucleotide sequence ID" value="NZ_BAAATO010000039.1"/>
</dbReference>